<accession>A0A8S2B6P9</accession>
<dbReference type="Pfam" id="PF06746">
    <property type="entry name" value="DUF1216"/>
    <property type="match status" value="1"/>
</dbReference>
<keyword evidence="4" id="KW-1185">Reference proteome</keyword>
<reference evidence="3" key="1">
    <citation type="submission" date="2021-01" db="EMBL/GenBank/DDBJ databases">
        <authorList>
            <person name="Bezrukov I."/>
        </authorList>
    </citation>
    <scope>NUCLEOTIDE SEQUENCE</scope>
</reference>
<sequence>MGKISLAICLTLLVTLSTVYETQGTFSLPLYLKNFPKVGKDYEAFANKGISDFLGELEGMCPKTAEFKDFFETLKDYMASFNAASPGSKDNLFEMSVKSEKLFKAMSAFNSSNGGTSEDSWKLVDGLLSMGKGLVEMKKSGSKEITFEQRRDLISSMVKWARAIGLFVKAASEDKGQSIDLASFGIDYDNHVESPFSKRAMYEKQGTFSLPHYLKNAPKMGKDIEPFAYKGMSDFLGSLESKCPATPEFQDFFVKLEDYMACFKLVSPESKDDMSVKSEKLFRAMILLDGTKGGTSVDSWRMLDGMLSMGKVLVEMKKSGSKEITFEQRRDLISSMVKWARAIGLFVKTASGNKGKPIDLAPFGIDYENNVGNGKGNYRTGPVLIDDGSEL</sequence>
<evidence type="ECO:0000256" key="1">
    <source>
        <dbReference type="SAM" id="SignalP"/>
    </source>
</evidence>
<evidence type="ECO:0000313" key="4">
    <source>
        <dbReference type="Proteomes" id="UP000682877"/>
    </source>
</evidence>
<gene>
    <name evidence="3" type="ORF">AARE701A_LOCUS22115</name>
</gene>
<evidence type="ECO:0000313" key="3">
    <source>
        <dbReference type="EMBL" id="CAE6253626.1"/>
    </source>
</evidence>
<dbReference type="InterPro" id="IPR009605">
    <property type="entry name" value="DUF1216"/>
</dbReference>
<dbReference type="AlphaFoldDB" id="A0A8S2B6P9"/>
<feature type="domain" description="DUF1216" evidence="2">
    <location>
        <begin position="70"/>
        <end position="178"/>
    </location>
</feature>
<dbReference type="PANTHER" id="PTHR31607">
    <property type="entry name" value="DUF1216 DOMAIN-CONTAINING PROTEIN-RELATED"/>
    <property type="match status" value="1"/>
</dbReference>
<name>A0A8S2B6P9_ARAAE</name>
<dbReference type="EMBL" id="LR999458">
    <property type="protein sequence ID" value="CAE6253626.1"/>
    <property type="molecule type" value="Genomic_DNA"/>
</dbReference>
<dbReference type="Proteomes" id="UP000682877">
    <property type="component" value="Chromosome 8"/>
</dbReference>
<evidence type="ECO:0000259" key="2">
    <source>
        <dbReference type="Pfam" id="PF06746"/>
    </source>
</evidence>
<feature type="signal peptide" evidence="1">
    <location>
        <begin position="1"/>
        <end position="24"/>
    </location>
</feature>
<feature type="chain" id="PRO_5035810668" description="DUF1216 domain-containing protein" evidence="1">
    <location>
        <begin position="25"/>
        <end position="391"/>
    </location>
</feature>
<proteinExistence type="predicted"/>
<dbReference type="PANTHER" id="PTHR31607:SF39">
    <property type="entry name" value="DBJ|BAA95751.1"/>
    <property type="match status" value="1"/>
</dbReference>
<protein>
    <recommendedName>
        <fullName evidence="2">DUF1216 domain-containing protein</fullName>
    </recommendedName>
</protein>
<organism evidence="3 4">
    <name type="scientific">Arabidopsis arenosa</name>
    <name type="common">Sand rock-cress</name>
    <name type="synonym">Cardaminopsis arenosa</name>
    <dbReference type="NCBI Taxonomy" id="38785"/>
    <lineage>
        <taxon>Eukaryota</taxon>
        <taxon>Viridiplantae</taxon>
        <taxon>Streptophyta</taxon>
        <taxon>Embryophyta</taxon>
        <taxon>Tracheophyta</taxon>
        <taxon>Spermatophyta</taxon>
        <taxon>Magnoliopsida</taxon>
        <taxon>eudicotyledons</taxon>
        <taxon>Gunneridae</taxon>
        <taxon>Pentapetalae</taxon>
        <taxon>rosids</taxon>
        <taxon>malvids</taxon>
        <taxon>Brassicales</taxon>
        <taxon>Brassicaceae</taxon>
        <taxon>Camelineae</taxon>
        <taxon>Arabidopsis</taxon>
    </lineage>
</organism>
<keyword evidence="1" id="KW-0732">Signal</keyword>